<reference evidence="1 2" key="1">
    <citation type="submission" date="2019-03" db="EMBL/GenBank/DDBJ databases">
        <title>Sequencing the genomes of 1000 actinobacteria strains.</title>
        <authorList>
            <person name="Klenk H.-P."/>
        </authorList>
    </citation>
    <scope>NUCLEOTIDE SEQUENCE [LARGE SCALE GENOMIC DNA]</scope>
    <source>
        <strain evidence="1 2">DSM 44969</strain>
    </source>
</reference>
<accession>A0A4R1HRB9</accession>
<proteinExistence type="predicted"/>
<name>A0A4R1HRB9_PSEEN</name>
<comment type="caution">
    <text evidence="1">The sequence shown here is derived from an EMBL/GenBank/DDBJ whole genome shotgun (WGS) entry which is preliminary data.</text>
</comment>
<dbReference type="RefSeq" id="WP_279389654.1">
    <property type="nucleotide sequence ID" value="NZ_SMFZ01000002.1"/>
</dbReference>
<evidence type="ECO:0000313" key="2">
    <source>
        <dbReference type="Proteomes" id="UP000295560"/>
    </source>
</evidence>
<dbReference type="AlphaFoldDB" id="A0A4R1HRB9"/>
<sequence length="43" mass="4427">MKLGMPTACLPESSLADIAARASGRGCEALEAADRTLRPLIVA</sequence>
<dbReference type="Proteomes" id="UP000295560">
    <property type="component" value="Unassembled WGS sequence"/>
</dbReference>
<keyword evidence="2" id="KW-1185">Reference proteome</keyword>
<gene>
    <name evidence="1" type="ORF">EV378_3866</name>
</gene>
<evidence type="ECO:0000313" key="1">
    <source>
        <dbReference type="EMBL" id="TCK19922.1"/>
    </source>
</evidence>
<dbReference type="EMBL" id="SMFZ01000002">
    <property type="protein sequence ID" value="TCK19922.1"/>
    <property type="molecule type" value="Genomic_DNA"/>
</dbReference>
<protein>
    <submittedName>
        <fullName evidence="1">Uncharacterized protein</fullName>
    </submittedName>
</protein>
<organism evidence="1 2">
    <name type="scientific">Pseudonocardia endophytica</name>
    <dbReference type="NCBI Taxonomy" id="401976"/>
    <lineage>
        <taxon>Bacteria</taxon>
        <taxon>Bacillati</taxon>
        <taxon>Actinomycetota</taxon>
        <taxon>Actinomycetes</taxon>
        <taxon>Pseudonocardiales</taxon>
        <taxon>Pseudonocardiaceae</taxon>
        <taxon>Pseudonocardia</taxon>
    </lineage>
</organism>